<feature type="non-terminal residue" evidence="1">
    <location>
        <position position="88"/>
    </location>
</feature>
<proteinExistence type="predicted"/>
<dbReference type="AlphaFoldDB" id="A0A9N9E6C2"/>
<organism evidence="1 2">
    <name type="scientific">Dentiscutata erythropus</name>
    <dbReference type="NCBI Taxonomy" id="1348616"/>
    <lineage>
        <taxon>Eukaryota</taxon>
        <taxon>Fungi</taxon>
        <taxon>Fungi incertae sedis</taxon>
        <taxon>Mucoromycota</taxon>
        <taxon>Glomeromycotina</taxon>
        <taxon>Glomeromycetes</taxon>
        <taxon>Diversisporales</taxon>
        <taxon>Gigasporaceae</taxon>
        <taxon>Dentiscutata</taxon>
    </lineage>
</organism>
<keyword evidence="2" id="KW-1185">Reference proteome</keyword>
<accession>A0A9N9E6C2</accession>
<protein>
    <submittedName>
        <fullName evidence="1">28481_t:CDS:1</fullName>
    </submittedName>
</protein>
<dbReference type="Proteomes" id="UP000789405">
    <property type="component" value="Unassembled WGS sequence"/>
</dbReference>
<evidence type="ECO:0000313" key="1">
    <source>
        <dbReference type="EMBL" id="CAG8662430.1"/>
    </source>
</evidence>
<dbReference type="EMBL" id="CAJVPY010006418">
    <property type="protein sequence ID" value="CAG8662430.1"/>
    <property type="molecule type" value="Genomic_DNA"/>
</dbReference>
<sequence length="88" mass="9923">DDINICILQRHRPKNSRIAPATTLDVVLMVKHRTLSFDFRSSLGYSCCLFFVIINSRGSVTSDNKVFYSARSASSWRVEGVELTLRVG</sequence>
<evidence type="ECO:0000313" key="2">
    <source>
        <dbReference type="Proteomes" id="UP000789405"/>
    </source>
</evidence>
<gene>
    <name evidence="1" type="ORF">DERYTH_LOCUS10786</name>
</gene>
<reference evidence="1" key="1">
    <citation type="submission" date="2021-06" db="EMBL/GenBank/DDBJ databases">
        <authorList>
            <person name="Kallberg Y."/>
            <person name="Tangrot J."/>
            <person name="Rosling A."/>
        </authorList>
    </citation>
    <scope>NUCLEOTIDE SEQUENCE</scope>
    <source>
        <strain evidence="1">MA453B</strain>
    </source>
</reference>
<name>A0A9N9E6C2_9GLOM</name>
<comment type="caution">
    <text evidence="1">The sequence shown here is derived from an EMBL/GenBank/DDBJ whole genome shotgun (WGS) entry which is preliminary data.</text>
</comment>